<feature type="region of interest" description="Disordered" evidence="1">
    <location>
        <begin position="524"/>
        <end position="840"/>
    </location>
</feature>
<reference evidence="2 3" key="1">
    <citation type="journal article" date="2018" name="Front. Microbiol.">
        <title>Genomic and genetic insights into a cosmopolitan fungus, Paecilomyces variotii (Eurotiales).</title>
        <authorList>
            <person name="Urquhart A.S."/>
            <person name="Mondo S.J."/>
            <person name="Makela M.R."/>
            <person name="Hane J.K."/>
            <person name="Wiebenga A."/>
            <person name="He G."/>
            <person name="Mihaltcheva S."/>
            <person name="Pangilinan J."/>
            <person name="Lipzen A."/>
            <person name="Barry K."/>
            <person name="de Vries R.P."/>
            <person name="Grigoriev I.V."/>
            <person name="Idnurm A."/>
        </authorList>
    </citation>
    <scope>NUCLEOTIDE SEQUENCE [LARGE SCALE GENOMIC DNA]</scope>
    <source>
        <strain evidence="2 3">CBS 101075</strain>
    </source>
</reference>
<evidence type="ECO:0000313" key="2">
    <source>
        <dbReference type="EMBL" id="RWQ98321.1"/>
    </source>
</evidence>
<proteinExistence type="predicted"/>
<sequence length="840" mass="92821">MATVHEARPGDPRLSDHAATAALYVTHPERKVSIRSRRQSEVETLGAMDPSISPPGGLTLASASAAASLAHANRRPLEIWRPGKLPAAEKAAYHARDYRIEIPEPQPRADRLSVEGLKNAAVLAARDSRALTSSTPPPPNQKYQYLAEERVVMSGGRVREDKVIPSDEKGALLAATGALRNTRRRAESAPTEPAVHPEAGYALSAATISHHAPRPSEDYLEELEEPIQASRIHNIAKTNAQLYTSNPPVDVETEEQIRKDTLRAAAISMAQEMYTRAQKGAQEDEGATLEAVQGAQRGHSRLGKRTSLPGTDESATARAVNLQLAAQKLASEKLARMQSQNEYEIYYGTAQPPRARRSVTGRLRRRTSSETDTSRLDMERSIRIRNQMSTLQTQLHEVDEKRRRDREDLMEIAMRNARAAIQDIDDRVYAETGKPSPAMQREWEEKAQERAKRSLEAESRLDMRGKVEIGERQYVDAIDVEAVALSRIRPTLDEIDQRAEERKAREIERRLDEEERKRLEAIEREREADLKAAMKAQKAASKKETKERKAAAAEQEMLDKDDEWKIFRRMSKRAKGREPAAANEGPTSGAQEAQQAQEAVAEQRAPEDESGTATGAAEQVSPTSTSPKGESRLKHWFRSTFGARSSKQAAESQETSKPEEESTSSFVGGAALTGATRDDARGAALSSHPVTEEEQPNANGYHNDQDAGEGEVGQSSGALRQWSTSTGPSEKDMRQSNGHSTRNGESRRSRLKTNFKDMMRRPESRNGSALSPPQSPTTPGFESTGADTSRPDPVRADTAERNELQDAFREETLPAPPPLRTVVGRTSSSSNRDSRFLEDL</sequence>
<dbReference type="AlphaFoldDB" id="A0A443I2T5"/>
<dbReference type="InterPro" id="IPR024527">
    <property type="entry name" value="Eisosome1"/>
</dbReference>
<dbReference type="GeneID" id="39601933"/>
<protein>
    <recommendedName>
        <fullName evidence="4">Eisosome protein 1</fullName>
    </recommendedName>
</protein>
<dbReference type="GO" id="GO:0070941">
    <property type="term" value="P:eisosome assembly"/>
    <property type="evidence" value="ECO:0007669"/>
    <property type="project" value="TreeGrafter"/>
</dbReference>
<feature type="compositionally biased region" description="Low complexity" evidence="1">
    <location>
        <begin position="590"/>
        <end position="603"/>
    </location>
</feature>
<comment type="caution">
    <text evidence="2">The sequence shown here is derived from an EMBL/GenBank/DDBJ whole genome shotgun (WGS) entry which is preliminary data.</text>
</comment>
<keyword evidence="3" id="KW-1185">Reference proteome</keyword>
<dbReference type="EMBL" id="RCNU01000002">
    <property type="protein sequence ID" value="RWQ98321.1"/>
    <property type="molecule type" value="Genomic_DNA"/>
</dbReference>
<feature type="region of interest" description="Disordered" evidence="1">
    <location>
        <begin position="355"/>
        <end position="374"/>
    </location>
</feature>
<dbReference type="Proteomes" id="UP000283841">
    <property type="component" value="Unassembled WGS sequence"/>
</dbReference>
<dbReference type="Pfam" id="PF12757">
    <property type="entry name" value="Eisosome1"/>
    <property type="match status" value="1"/>
</dbReference>
<dbReference type="VEuPathDB" id="FungiDB:C8Q69DRAFT_504964"/>
<evidence type="ECO:0000313" key="3">
    <source>
        <dbReference type="Proteomes" id="UP000283841"/>
    </source>
</evidence>
<feature type="compositionally biased region" description="Basic and acidic residues" evidence="1">
    <location>
        <begin position="541"/>
        <end position="551"/>
    </location>
</feature>
<evidence type="ECO:0008006" key="4">
    <source>
        <dbReference type="Google" id="ProtNLM"/>
    </source>
</evidence>
<feature type="compositionally biased region" description="Basic residues" evidence="1">
    <location>
        <begin position="355"/>
        <end position="366"/>
    </location>
</feature>
<dbReference type="STRING" id="264951.A0A443I2T5"/>
<feature type="region of interest" description="Disordered" evidence="1">
    <location>
        <begin position="285"/>
        <end position="312"/>
    </location>
</feature>
<dbReference type="RefSeq" id="XP_028487966.1">
    <property type="nucleotide sequence ID" value="XM_028632656.1"/>
</dbReference>
<feature type="region of interest" description="Disordered" evidence="1">
    <location>
        <begin position="32"/>
        <end position="53"/>
    </location>
</feature>
<feature type="compositionally biased region" description="Basic and acidic residues" evidence="1">
    <location>
        <begin position="742"/>
        <end position="764"/>
    </location>
</feature>
<name>A0A443I2T5_BYSSP</name>
<gene>
    <name evidence="2" type="ORF">C8Q69DRAFT_504964</name>
</gene>
<evidence type="ECO:0000256" key="1">
    <source>
        <dbReference type="SAM" id="MobiDB-lite"/>
    </source>
</evidence>
<feature type="compositionally biased region" description="Polar residues" evidence="1">
    <location>
        <begin position="765"/>
        <end position="787"/>
    </location>
</feature>
<dbReference type="PANTHER" id="PTHR28298:SF1">
    <property type="entry name" value="EISOSOME PROTEIN 1"/>
    <property type="match status" value="1"/>
</dbReference>
<feature type="compositionally biased region" description="Polar residues" evidence="1">
    <location>
        <begin position="713"/>
        <end position="728"/>
    </location>
</feature>
<accession>A0A443I2T5</accession>
<dbReference type="PANTHER" id="PTHR28298">
    <property type="entry name" value="EISOSOME PROTEIN 1"/>
    <property type="match status" value="1"/>
</dbReference>
<feature type="compositionally biased region" description="Basic and acidic residues" evidence="1">
    <location>
        <begin position="789"/>
        <end position="812"/>
    </location>
</feature>
<organism evidence="2 3">
    <name type="scientific">Byssochlamys spectabilis</name>
    <name type="common">Paecilomyces variotii</name>
    <dbReference type="NCBI Taxonomy" id="264951"/>
    <lineage>
        <taxon>Eukaryota</taxon>
        <taxon>Fungi</taxon>
        <taxon>Dikarya</taxon>
        <taxon>Ascomycota</taxon>
        <taxon>Pezizomycotina</taxon>
        <taxon>Eurotiomycetes</taxon>
        <taxon>Eurotiomycetidae</taxon>
        <taxon>Eurotiales</taxon>
        <taxon>Thermoascaceae</taxon>
        <taxon>Paecilomyces</taxon>
    </lineage>
</organism>